<dbReference type="Pfam" id="PF09779">
    <property type="entry name" value="Ima1_N"/>
    <property type="match status" value="1"/>
</dbReference>
<comment type="caution">
    <text evidence="9">The sequence shown here is derived from an EMBL/GenBank/DDBJ whole genome shotgun (WGS) entry which is preliminary data.</text>
</comment>
<sequence length="570" mass="64836">MPRLVRRRLRCHYCNTYCAGDHSGIPRAWQCPHCDSMNHMDERGNLVDPPADSPPRQVQYGFAGPRSTSPSMQQPDASPFCDDCLQNQAIVNRLLSEYIPDESDPDYDRFVNTVDAYKGELETKYPPVCEKCSPHVREMIRRSGYTAKTEVMRRMLEQSKKNLAGLYTTRQLWTLRLTSLAKWAYISSTLVAICWHICGILTVSKYSSGVDFLHGCLLPAWDMRQVDRSCFAASEVLRVVAWATVADGLTLWWNPRLRQKTERPGGRMRGLMPLWLVRIVVLGLRVTSLLHWVNIPETTDALRSSTIGHSIILGGVILTILLNWTTVRIDYQSTSSFMKRVDSHLPSHTPPLRPVSRGSSRPGVTSFDTMAQSFTESFRSTDQPQQNAACLPPSPTLSPVSPSRDNEDETFTPYYERMSRANNAMDWTPTRRRVGKPVETIPSMFSQAPVEPARPGLHSHSLLDQKDPNPFRHRVPAAPARKGKSDPWKQPLFQPAPDYVKKTFFKEMMEKGQSSPGEREQHEQLLRQGPSRGQQEEQTFQQPQLKYDWYGFGTVNSTGLEDKFGDMFTR</sequence>
<proteinExistence type="predicted"/>
<dbReference type="GO" id="GO:0034992">
    <property type="term" value="C:microtubule organizing center attachment site"/>
    <property type="evidence" value="ECO:0007669"/>
    <property type="project" value="TreeGrafter"/>
</dbReference>
<evidence type="ECO:0000256" key="1">
    <source>
        <dbReference type="ARBA" id="ARBA00004473"/>
    </source>
</evidence>
<keyword evidence="10" id="KW-1185">Reference proteome</keyword>
<reference evidence="9" key="1">
    <citation type="journal article" date="2020" name="Stud. Mycol.">
        <title>101 Dothideomycetes genomes: a test case for predicting lifestyles and emergence of pathogens.</title>
        <authorList>
            <person name="Haridas S."/>
            <person name="Albert R."/>
            <person name="Binder M."/>
            <person name="Bloem J."/>
            <person name="Labutti K."/>
            <person name="Salamov A."/>
            <person name="Andreopoulos B."/>
            <person name="Baker S."/>
            <person name="Barry K."/>
            <person name="Bills G."/>
            <person name="Bluhm B."/>
            <person name="Cannon C."/>
            <person name="Castanera R."/>
            <person name="Culley D."/>
            <person name="Daum C."/>
            <person name="Ezra D."/>
            <person name="Gonzalez J."/>
            <person name="Henrissat B."/>
            <person name="Kuo A."/>
            <person name="Liang C."/>
            <person name="Lipzen A."/>
            <person name="Lutzoni F."/>
            <person name="Magnuson J."/>
            <person name="Mondo S."/>
            <person name="Nolan M."/>
            <person name="Ohm R."/>
            <person name="Pangilinan J."/>
            <person name="Park H.-J."/>
            <person name="Ramirez L."/>
            <person name="Alfaro M."/>
            <person name="Sun H."/>
            <person name="Tritt A."/>
            <person name="Yoshinaga Y."/>
            <person name="Zwiers L.-H."/>
            <person name="Turgeon B."/>
            <person name="Goodwin S."/>
            <person name="Spatafora J."/>
            <person name="Crous P."/>
            <person name="Grigoriev I."/>
        </authorList>
    </citation>
    <scope>NUCLEOTIDE SEQUENCE</scope>
    <source>
        <strain evidence="9">CBS 125425</strain>
    </source>
</reference>
<dbReference type="InterPro" id="IPR042321">
    <property type="entry name" value="Ima1"/>
</dbReference>
<feature type="region of interest" description="Disordered" evidence="6">
    <location>
        <begin position="509"/>
        <end position="541"/>
    </location>
</feature>
<keyword evidence="4 7" id="KW-0472">Membrane</keyword>
<dbReference type="GO" id="GO:0071765">
    <property type="term" value="P:nuclear inner membrane organization"/>
    <property type="evidence" value="ECO:0007669"/>
    <property type="project" value="InterPro"/>
</dbReference>
<evidence type="ECO:0000313" key="10">
    <source>
        <dbReference type="Proteomes" id="UP000799444"/>
    </source>
</evidence>
<evidence type="ECO:0000256" key="2">
    <source>
        <dbReference type="ARBA" id="ARBA00022692"/>
    </source>
</evidence>
<evidence type="ECO:0000259" key="8">
    <source>
        <dbReference type="Pfam" id="PF09779"/>
    </source>
</evidence>
<dbReference type="AlphaFoldDB" id="A0A9P4R0V9"/>
<accession>A0A9P4R0V9</accession>
<evidence type="ECO:0000256" key="7">
    <source>
        <dbReference type="SAM" id="Phobius"/>
    </source>
</evidence>
<organism evidence="9 10">
    <name type="scientific">Polyplosphaeria fusca</name>
    <dbReference type="NCBI Taxonomy" id="682080"/>
    <lineage>
        <taxon>Eukaryota</taxon>
        <taxon>Fungi</taxon>
        <taxon>Dikarya</taxon>
        <taxon>Ascomycota</taxon>
        <taxon>Pezizomycotina</taxon>
        <taxon>Dothideomycetes</taxon>
        <taxon>Pleosporomycetidae</taxon>
        <taxon>Pleosporales</taxon>
        <taxon>Tetraplosphaeriaceae</taxon>
        <taxon>Polyplosphaeria</taxon>
    </lineage>
</organism>
<feature type="transmembrane region" description="Helical" evidence="7">
    <location>
        <begin position="275"/>
        <end position="295"/>
    </location>
</feature>
<keyword evidence="5" id="KW-0539">Nucleus</keyword>
<evidence type="ECO:0000256" key="4">
    <source>
        <dbReference type="ARBA" id="ARBA00023136"/>
    </source>
</evidence>
<dbReference type="PANTHER" id="PTHR28538">
    <property type="entry name" value="INTEGRAL INNER NUCLEAR MEMBRANE PROTEIN IMA1"/>
    <property type="match status" value="1"/>
</dbReference>
<dbReference type="EMBL" id="ML996117">
    <property type="protein sequence ID" value="KAF2737358.1"/>
    <property type="molecule type" value="Genomic_DNA"/>
</dbReference>
<dbReference type="PANTHER" id="PTHR28538:SF1">
    <property type="entry name" value="INTEGRAL INNER NUCLEAR MEMBRANE PROTEIN IMA1"/>
    <property type="match status" value="1"/>
</dbReference>
<feature type="transmembrane region" description="Helical" evidence="7">
    <location>
        <begin position="236"/>
        <end position="254"/>
    </location>
</feature>
<dbReference type="GO" id="GO:0005637">
    <property type="term" value="C:nuclear inner membrane"/>
    <property type="evidence" value="ECO:0007669"/>
    <property type="project" value="UniProtKB-SubCell"/>
</dbReference>
<evidence type="ECO:0000256" key="5">
    <source>
        <dbReference type="ARBA" id="ARBA00023242"/>
    </source>
</evidence>
<feature type="transmembrane region" description="Helical" evidence="7">
    <location>
        <begin position="307"/>
        <end position="329"/>
    </location>
</feature>
<gene>
    <name evidence="9" type="ORF">EJ04DRAFT_126797</name>
</gene>
<dbReference type="Proteomes" id="UP000799444">
    <property type="component" value="Unassembled WGS sequence"/>
</dbReference>
<dbReference type="GO" id="GO:0044732">
    <property type="term" value="C:mitotic spindle pole body"/>
    <property type="evidence" value="ECO:0007669"/>
    <property type="project" value="TreeGrafter"/>
</dbReference>
<dbReference type="OrthoDB" id="5966927at2759"/>
<feature type="region of interest" description="Disordered" evidence="6">
    <location>
        <begin position="451"/>
        <end position="471"/>
    </location>
</feature>
<keyword evidence="2 7" id="KW-0812">Transmembrane</keyword>
<dbReference type="InterPro" id="IPR018617">
    <property type="entry name" value="Ima1_N"/>
</dbReference>
<feature type="compositionally biased region" description="Basic and acidic residues" evidence="6">
    <location>
        <begin position="461"/>
        <end position="470"/>
    </location>
</feature>
<comment type="subcellular location">
    <subcellularLocation>
        <location evidence="1">Nucleus inner membrane</location>
        <topology evidence="1">Multi-pass membrane protein</topology>
    </subcellularLocation>
</comment>
<protein>
    <recommendedName>
        <fullName evidence="8">Ima1 N-terminal domain-containing protein</fullName>
    </recommendedName>
</protein>
<evidence type="ECO:0000313" key="9">
    <source>
        <dbReference type="EMBL" id="KAF2737358.1"/>
    </source>
</evidence>
<evidence type="ECO:0000256" key="6">
    <source>
        <dbReference type="SAM" id="MobiDB-lite"/>
    </source>
</evidence>
<feature type="domain" description="Ima1 N-terminal" evidence="8">
    <location>
        <begin position="9"/>
        <end position="136"/>
    </location>
</feature>
<dbReference type="GO" id="GO:0034506">
    <property type="term" value="C:chromosome, centromeric core domain"/>
    <property type="evidence" value="ECO:0007669"/>
    <property type="project" value="TreeGrafter"/>
</dbReference>
<feature type="region of interest" description="Disordered" evidence="6">
    <location>
        <begin position="342"/>
        <end position="409"/>
    </location>
</feature>
<feature type="transmembrane region" description="Helical" evidence="7">
    <location>
        <begin position="183"/>
        <end position="203"/>
    </location>
</feature>
<name>A0A9P4R0V9_9PLEO</name>
<keyword evidence="3 7" id="KW-1133">Transmembrane helix</keyword>
<evidence type="ECO:0000256" key="3">
    <source>
        <dbReference type="ARBA" id="ARBA00022989"/>
    </source>
</evidence>
<feature type="compositionally biased region" description="Polar residues" evidence="6">
    <location>
        <begin position="357"/>
        <end position="388"/>
    </location>
</feature>